<reference evidence="2 3" key="1">
    <citation type="submission" date="2017-03" db="EMBL/GenBank/DDBJ databases">
        <title>Widespread Adenine N6-methylation of Active Genes in Fungi.</title>
        <authorList>
            <consortium name="DOE Joint Genome Institute"/>
            <person name="Mondo S.J."/>
            <person name="Dannebaum R.O."/>
            <person name="Kuo R.C."/>
            <person name="Louie K.B."/>
            <person name="Bewick A.J."/>
            <person name="Labutti K."/>
            <person name="Haridas S."/>
            <person name="Kuo A."/>
            <person name="Salamov A."/>
            <person name="Ahrendt S.R."/>
            <person name="Lau R."/>
            <person name="Bowen B.P."/>
            <person name="Lipzen A."/>
            <person name="Sullivan W."/>
            <person name="Andreopoulos W.B."/>
            <person name="Clum A."/>
            <person name="Lindquist E."/>
            <person name="Daum C."/>
            <person name="Northen T.R."/>
            <person name="Ramamoorthy G."/>
            <person name="Schmitz R.J."/>
            <person name="Gryganskyi A."/>
            <person name="Culley D."/>
            <person name="Magnuson J."/>
            <person name="James T.Y."/>
            <person name="O'Malley M.A."/>
            <person name="Stajich J.E."/>
            <person name="Spatafora J.W."/>
            <person name="Visel A."/>
            <person name="Grigoriev I.V."/>
        </authorList>
    </citation>
    <scope>NUCLEOTIDE SEQUENCE [LARGE SCALE GENOMIC DNA]</scope>
    <source>
        <strain evidence="2 3">NRRL Y-17943</strain>
    </source>
</reference>
<dbReference type="EMBL" id="NBSH01000001">
    <property type="protein sequence ID" value="ORX41051.1"/>
    <property type="molecule type" value="Genomic_DNA"/>
</dbReference>
<dbReference type="OrthoDB" id="2575650at2759"/>
<organism evidence="2 3">
    <name type="scientific">Kockovaella imperatae</name>
    <dbReference type="NCBI Taxonomy" id="4999"/>
    <lineage>
        <taxon>Eukaryota</taxon>
        <taxon>Fungi</taxon>
        <taxon>Dikarya</taxon>
        <taxon>Basidiomycota</taxon>
        <taxon>Agaricomycotina</taxon>
        <taxon>Tremellomycetes</taxon>
        <taxon>Tremellales</taxon>
        <taxon>Cuniculitremaceae</taxon>
        <taxon>Kockovaella</taxon>
    </lineage>
</organism>
<comment type="caution">
    <text evidence="2">The sequence shown here is derived from an EMBL/GenBank/DDBJ whole genome shotgun (WGS) entry which is preliminary data.</text>
</comment>
<feature type="compositionally biased region" description="Low complexity" evidence="1">
    <location>
        <begin position="8"/>
        <end position="48"/>
    </location>
</feature>
<accession>A0A1Y1USS1</accession>
<proteinExistence type="predicted"/>
<evidence type="ECO:0000313" key="3">
    <source>
        <dbReference type="Proteomes" id="UP000193218"/>
    </source>
</evidence>
<dbReference type="InParanoid" id="A0A1Y1USS1"/>
<feature type="compositionally biased region" description="Low complexity" evidence="1">
    <location>
        <begin position="171"/>
        <end position="188"/>
    </location>
</feature>
<feature type="region of interest" description="Disordered" evidence="1">
    <location>
        <begin position="124"/>
        <end position="188"/>
    </location>
</feature>
<evidence type="ECO:0000313" key="2">
    <source>
        <dbReference type="EMBL" id="ORX41051.1"/>
    </source>
</evidence>
<dbReference type="Proteomes" id="UP000193218">
    <property type="component" value="Unassembled WGS sequence"/>
</dbReference>
<dbReference type="AlphaFoldDB" id="A0A1Y1USS1"/>
<feature type="region of interest" description="Disordered" evidence="1">
    <location>
        <begin position="1"/>
        <end position="55"/>
    </location>
</feature>
<dbReference type="GeneID" id="33559556"/>
<evidence type="ECO:0000256" key="1">
    <source>
        <dbReference type="SAM" id="MobiDB-lite"/>
    </source>
</evidence>
<sequence length="357" mass="39469">MSSPRDPAPTSSSPGSSSSSTKSSSPPRSNSSFLDMPSAASPHSKSPSTQLHPLLTPMPSSVMLAAELDPYGYSDMAQRDRLVEAAQQTAMPEKCLTFCSQRANAPPLCKMFCLRKRQPLDTREEQLARLRPPKKALRLAPLAGDESAAPDSGRQSSSMLYPRLSPQAGPSSDPTSHSSSSKRSQSSSWSWSPFEALRRRVEPYSFIYVRGAPEGPVGRYMEELEYNDGHNDFGPASRGAVEAMKRKRVEPKMEYIDWGEEGSVLHLPFTSLFGPIINIPQTLNRIFTPSMNFLTLYRDSFSSGAQSRGLEKIHSEIMSGSAFELMGKIRGFWAQRVKEKEEQLERERSEQVGGKGQ</sequence>
<dbReference type="RefSeq" id="XP_021874730.1">
    <property type="nucleotide sequence ID" value="XM_022017747.1"/>
</dbReference>
<name>A0A1Y1USS1_9TREE</name>
<keyword evidence="3" id="KW-1185">Reference proteome</keyword>
<protein>
    <submittedName>
        <fullName evidence="2">Uncharacterized protein</fullName>
    </submittedName>
</protein>
<gene>
    <name evidence="2" type="ORF">BD324DRAFT_647948</name>
</gene>